<dbReference type="STRING" id="158441.A0A226E265"/>
<dbReference type="OMA" id="FHMERLC"/>
<name>A0A226E265_FOLCA</name>
<gene>
    <name evidence="5" type="ORF">Fcan01_13289</name>
</gene>
<keyword evidence="3" id="KW-0175">Coiled coil</keyword>
<feature type="domain" description="Chorein N-terminal" evidence="4">
    <location>
        <begin position="1"/>
        <end position="682"/>
    </location>
</feature>
<evidence type="ECO:0000313" key="5">
    <source>
        <dbReference type="EMBL" id="OXA51370.1"/>
    </source>
</evidence>
<reference evidence="5 6" key="1">
    <citation type="submission" date="2015-12" db="EMBL/GenBank/DDBJ databases">
        <title>The genome of Folsomia candida.</title>
        <authorList>
            <person name="Faddeeva A."/>
            <person name="Derks M.F."/>
            <person name="Anvar Y."/>
            <person name="Smit S."/>
            <person name="Van Straalen N."/>
            <person name="Roelofs D."/>
        </authorList>
    </citation>
    <scope>NUCLEOTIDE SEQUENCE [LARGE SCALE GENOMIC DNA]</scope>
    <source>
        <strain evidence="5 6">VU population</strain>
        <tissue evidence="5">Whole body</tissue>
    </source>
</reference>
<dbReference type="InterPro" id="IPR026854">
    <property type="entry name" value="VPS13_N"/>
</dbReference>
<evidence type="ECO:0000256" key="2">
    <source>
        <dbReference type="ARBA" id="ARBA00022448"/>
    </source>
</evidence>
<dbReference type="Proteomes" id="UP000198287">
    <property type="component" value="Unassembled WGS sequence"/>
</dbReference>
<feature type="coiled-coil region" evidence="3">
    <location>
        <begin position="368"/>
        <end position="395"/>
    </location>
</feature>
<keyword evidence="6" id="KW-1185">Reference proteome</keyword>
<protein>
    <submittedName>
        <fullName evidence="5">Vacuolar protein sorting-associated protein 13C</fullName>
    </submittedName>
</protein>
<evidence type="ECO:0000256" key="3">
    <source>
        <dbReference type="SAM" id="Coils"/>
    </source>
</evidence>
<dbReference type="InterPro" id="IPR026847">
    <property type="entry name" value="VPS13"/>
</dbReference>
<dbReference type="PANTHER" id="PTHR16166">
    <property type="entry name" value="VACUOLAR PROTEIN SORTING-ASSOCIATED PROTEIN VPS13"/>
    <property type="match status" value="1"/>
</dbReference>
<dbReference type="Pfam" id="PF12624">
    <property type="entry name" value="VPS13_N"/>
    <property type="match status" value="1"/>
</dbReference>
<accession>A0A226E265</accession>
<dbReference type="AlphaFoldDB" id="A0A226E265"/>
<keyword evidence="2" id="KW-0813">Transport</keyword>
<dbReference type="OrthoDB" id="428159at2759"/>
<comment type="similarity">
    <text evidence="1">Belongs to the VPS13 family.</text>
</comment>
<organism evidence="5 6">
    <name type="scientific">Folsomia candida</name>
    <name type="common">Springtail</name>
    <dbReference type="NCBI Taxonomy" id="158441"/>
    <lineage>
        <taxon>Eukaryota</taxon>
        <taxon>Metazoa</taxon>
        <taxon>Ecdysozoa</taxon>
        <taxon>Arthropoda</taxon>
        <taxon>Hexapoda</taxon>
        <taxon>Collembola</taxon>
        <taxon>Entomobryomorpha</taxon>
        <taxon>Isotomoidea</taxon>
        <taxon>Isotomidae</taxon>
        <taxon>Proisotominae</taxon>
        <taxon>Folsomia</taxon>
    </lineage>
</organism>
<dbReference type="GO" id="GO:0045053">
    <property type="term" value="P:protein retention in Golgi apparatus"/>
    <property type="evidence" value="ECO:0007669"/>
    <property type="project" value="TreeGrafter"/>
</dbReference>
<dbReference type="EMBL" id="LNIX01000007">
    <property type="protein sequence ID" value="OXA51370.1"/>
    <property type="molecule type" value="Genomic_DNA"/>
</dbReference>
<dbReference type="GO" id="GO:0006623">
    <property type="term" value="P:protein targeting to vacuole"/>
    <property type="evidence" value="ECO:0007669"/>
    <property type="project" value="TreeGrafter"/>
</dbReference>
<dbReference type="PANTHER" id="PTHR16166:SF93">
    <property type="entry name" value="INTERMEMBRANE LIPID TRANSFER PROTEIN VPS13"/>
    <property type="match status" value="1"/>
</dbReference>
<comment type="caution">
    <text evidence="5">The sequence shown here is derived from an EMBL/GenBank/DDBJ whole genome shotgun (WGS) entry which is preliminary data.</text>
</comment>
<evidence type="ECO:0000313" key="6">
    <source>
        <dbReference type="Proteomes" id="UP000198287"/>
    </source>
</evidence>
<evidence type="ECO:0000259" key="4">
    <source>
        <dbReference type="Pfam" id="PF12624"/>
    </source>
</evidence>
<evidence type="ECO:0000256" key="1">
    <source>
        <dbReference type="ARBA" id="ARBA00006545"/>
    </source>
</evidence>
<proteinExistence type="inferred from homology"/>
<sequence length="722" mass="83812">MLKDLVLRVLNQTVGEYFENIDASQLQLSVFSGNIALHDLVLKRNICESLGLPFRVISGRCANLNLKIPWTGLNSHPVEVDIRDIYLLVVPGSSLPYDEEVEEKARLRLKLQLLENIEAAQKELTSNEHATEPGYFEKLGMQIVKNLQIRVESIHLRYEDEYTNPSKNFAIGLVLSKLSILTTNSEWIPRYVYDKAATVHKLLSLEGFALYWNCNSLMVSKAELDVDARVERLKEILKRGKFDSLFGPISIVTKVRLAINPEKGPKPFTVPKILFDTVVEELAIGISNLQFQDMLHMAASWEGIYRMQYYRKYRPHGKAYKGNYRLWWRFAYNCILEDIQRRRNNWRWIRMLHHRRDCKQYHKVLYSKNILKKTNPQMEAEIEALENRLDIFNILLIRKQIDLFRARRSREEEKLLQEQSWCDWFRSWVVPSPEMEAFHSPQEPITPDDMSSEEKRALLVAIGFTDATNLVVLHTPPDYVDAHVDFRLDKLKVIITQDDRRWNVRRSVSEGTKSTIMDLQITRCELALDSRPINHGLKVTFKLESIDVYGGDAPEDEDDDEGSTPHIVAPRRAEGVSNLLDVVYEQAPLNSEFDQRLRVHGHPLDITYDSATVHKLIACFTLPKHVALQRLQSKAMLTYKQLKARSSTSLRRIMESHEKFEMDIHLEAPCLIIPQFGFSPTAITNFRLFKQDTQRDRSGIGRADHYESVTTNLKESKKFEFD</sequence>